<dbReference type="PROSITE" id="PS50110">
    <property type="entry name" value="RESPONSE_REGULATORY"/>
    <property type="match status" value="1"/>
</dbReference>
<evidence type="ECO:0000256" key="1">
    <source>
        <dbReference type="PROSITE-ProRule" id="PRU00169"/>
    </source>
</evidence>
<evidence type="ECO:0000313" key="4">
    <source>
        <dbReference type="Proteomes" id="UP000570514"/>
    </source>
</evidence>
<dbReference type="InterPro" id="IPR052048">
    <property type="entry name" value="ST_Response_Regulator"/>
</dbReference>
<keyword evidence="4" id="KW-1185">Reference proteome</keyword>
<dbReference type="AlphaFoldDB" id="A0A846MXB1"/>
<keyword evidence="1" id="KW-0597">Phosphoprotein</keyword>
<feature type="domain" description="Response regulatory" evidence="2">
    <location>
        <begin position="6"/>
        <end position="125"/>
    </location>
</feature>
<feature type="modified residue" description="4-aspartylphosphate" evidence="1">
    <location>
        <position position="56"/>
    </location>
</feature>
<dbReference type="EMBL" id="JAASRM010000001">
    <property type="protein sequence ID" value="NIK87781.1"/>
    <property type="molecule type" value="Genomic_DNA"/>
</dbReference>
<name>A0A846MXB1_9PROT</name>
<evidence type="ECO:0000259" key="2">
    <source>
        <dbReference type="PROSITE" id="PS50110"/>
    </source>
</evidence>
<dbReference type="Proteomes" id="UP000570514">
    <property type="component" value="Unassembled WGS sequence"/>
</dbReference>
<organism evidence="3 4">
    <name type="scientific">Rhizomicrobium palustre</name>
    <dbReference type="NCBI Taxonomy" id="189966"/>
    <lineage>
        <taxon>Bacteria</taxon>
        <taxon>Pseudomonadati</taxon>
        <taxon>Pseudomonadota</taxon>
        <taxon>Alphaproteobacteria</taxon>
        <taxon>Micropepsales</taxon>
        <taxon>Micropepsaceae</taxon>
        <taxon>Rhizomicrobium</taxon>
    </lineage>
</organism>
<dbReference type="GO" id="GO:0000160">
    <property type="term" value="P:phosphorelay signal transduction system"/>
    <property type="evidence" value="ECO:0007669"/>
    <property type="project" value="InterPro"/>
</dbReference>
<reference evidence="3 4" key="1">
    <citation type="submission" date="2020-03" db="EMBL/GenBank/DDBJ databases">
        <title>Genomic Encyclopedia of Type Strains, Phase IV (KMG-IV): sequencing the most valuable type-strain genomes for metagenomic binning, comparative biology and taxonomic classification.</title>
        <authorList>
            <person name="Goeker M."/>
        </authorList>
    </citation>
    <scope>NUCLEOTIDE SEQUENCE [LARGE SCALE GENOMIC DNA]</scope>
    <source>
        <strain evidence="3 4">DSM 19867</strain>
    </source>
</reference>
<dbReference type="Pfam" id="PF00072">
    <property type="entry name" value="Response_reg"/>
    <property type="match status" value="1"/>
</dbReference>
<sequence length="168" mass="18825">MAVSLKALVVEDNMHMRVLLRTLLRSIGISEILEATNGDSAIQMLAETKVDLILTDLSMEPLDGIAFTRAVREAGTSINPYIPIIMVTGHTERHRVEAARDAGVTEFVAKPLTAKNLFARITEVVERPRAYVRCDDYFGPDRRRRANEQHQGPWRREDDVDTIVVGGI</sequence>
<dbReference type="SMART" id="SM00448">
    <property type="entry name" value="REC"/>
    <property type="match status" value="1"/>
</dbReference>
<dbReference type="RefSeq" id="WP_167081675.1">
    <property type="nucleotide sequence ID" value="NZ_BAAADC010000001.1"/>
</dbReference>
<dbReference type="PANTHER" id="PTHR43228:SF1">
    <property type="entry name" value="TWO-COMPONENT RESPONSE REGULATOR ARR22"/>
    <property type="match status" value="1"/>
</dbReference>
<gene>
    <name evidence="3" type="ORF">FHS83_001099</name>
</gene>
<protein>
    <submittedName>
        <fullName evidence="3">CheY-like chemotaxis protein</fullName>
    </submittedName>
</protein>
<dbReference type="InterPro" id="IPR001789">
    <property type="entry name" value="Sig_transdc_resp-reg_receiver"/>
</dbReference>
<comment type="caution">
    <text evidence="3">The sequence shown here is derived from an EMBL/GenBank/DDBJ whole genome shotgun (WGS) entry which is preliminary data.</text>
</comment>
<dbReference type="PANTHER" id="PTHR43228">
    <property type="entry name" value="TWO-COMPONENT RESPONSE REGULATOR"/>
    <property type="match status" value="1"/>
</dbReference>
<accession>A0A846MXB1</accession>
<dbReference type="SUPFAM" id="SSF52172">
    <property type="entry name" value="CheY-like"/>
    <property type="match status" value="1"/>
</dbReference>
<proteinExistence type="predicted"/>
<evidence type="ECO:0000313" key="3">
    <source>
        <dbReference type="EMBL" id="NIK87781.1"/>
    </source>
</evidence>
<dbReference type="InterPro" id="IPR011006">
    <property type="entry name" value="CheY-like_superfamily"/>
</dbReference>
<dbReference type="Gene3D" id="3.40.50.2300">
    <property type="match status" value="1"/>
</dbReference>